<sequence>MTRLPLTVPLHADETPMSFVSRLGARHGVPMAKLCSDFGLSFRGVVNGDAGTLRRAARLAGADPDVLLDAAFVLSGSNLWSRRGTLLHRTVLRRERIAICPACALGDVAAEPKLRPIAAIYGRACWLLAPVRTCHLHRIPLTVVEKVDRPQRTHDFAWHSALLVPRLQEHVAAAVPRDPGALETYVLGRLEGKAVSPLLDPMPLASAVRLCETAGAVALSGPKVDIKALSADERLAAGGRGCEAITAGPEAFRALLADLMSQAAARRRMDGPSVAFGRLNDLLQLTGGEEAFDVPREILRDFVVANMPIAAGRKILGRVVGPRRLHTVHTLAQAHNVHRKTLRKHLKAAGLLADRHAAFSDHNVRIEAKAGSKIARQLEGTLSKAAAMEMINIPRAQMDVLVKAGLIIPQRSMDRFAAHDRYAIRDLERFMARLTARAVPAPAKDKRFRQIPTVAKICCCSAAEVVRLVLRGKVRTQINRYRYGYQGVHVELSGVRKAVRRPDTGGLSMRRAARAIGTSDLVLEALIAGGQVASFVGANPVNRCPQKLVARKEVARFKAKYVSLWRLSKQRRTHIATLKERLDRAGIKPAFDPDTVGARFYLLRQVKPRPRGR</sequence>
<dbReference type="EMBL" id="AP023099">
    <property type="protein sequence ID" value="BCE91663.1"/>
    <property type="molecule type" value="Genomic_DNA"/>
</dbReference>
<dbReference type="Pfam" id="PF06527">
    <property type="entry name" value="TniQ"/>
    <property type="match status" value="1"/>
</dbReference>
<gene>
    <name evidence="3" type="ORF">XF10B_44610</name>
    <name evidence="2" type="ORF">XF4B_44960</name>
</gene>
<dbReference type="InterPro" id="IPR009492">
    <property type="entry name" value="TniQ"/>
</dbReference>
<accession>A0A809Z925</accession>
<evidence type="ECO:0000313" key="2">
    <source>
        <dbReference type="EMBL" id="BCE48147.1"/>
    </source>
</evidence>
<name>A0A809Z925_9BRAD</name>
<organism evidence="2">
    <name type="scientific">Bradyrhizobium diazoefficiens</name>
    <dbReference type="NCBI Taxonomy" id="1355477"/>
    <lineage>
        <taxon>Bacteria</taxon>
        <taxon>Pseudomonadati</taxon>
        <taxon>Pseudomonadota</taxon>
        <taxon>Alphaproteobacteria</taxon>
        <taxon>Hyphomicrobiales</taxon>
        <taxon>Nitrobacteraceae</taxon>
        <taxon>Bradyrhizobium</taxon>
    </lineage>
</organism>
<feature type="domain" description="TniQ" evidence="1">
    <location>
        <begin position="5"/>
        <end position="141"/>
    </location>
</feature>
<dbReference type="AlphaFoldDB" id="A0A809Z925"/>
<evidence type="ECO:0000313" key="3">
    <source>
        <dbReference type="EMBL" id="BCE91663.1"/>
    </source>
</evidence>
<evidence type="ECO:0000259" key="1">
    <source>
        <dbReference type="Pfam" id="PF06527"/>
    </source>
</evidence>
<proteinExistence type="predicted"/>
<dbReference type="EMBL" id="AP023094">
    <property type="protein sequence ID" value="BCE48147.1"/>
    <property type="molecule type" value="Genomic_DNA"/>
</dbReference>
<reference evidence="3" key="1">
    <citation type="submission" date="2020-05" db="EMBL/GenBank/DDBJ databases">
        <title>Complete genome sequence of Bradyrhizobium diazoefficiens XF10 isolated from soybean nodule.</title>
        <authorList>
            <person name="Noda R."/>
            <person name="Kakizaki K."/>
            <person name="Minamisawa K."/>
        </authorList>
    </citation>
    <scope>NUCLEOTIDE SEQUENCE</scope>
    <source>
        <strain evidence="3">XF10</strain>
    </source>
</reference>
<protein>
    <recommendedName>
        <fullName evidence="1">TniQ domain-containing protein</fullName>
    </recommendedName>
</protein>
<reference evidence="2" key="2">
    <citation type="submission" date="2020-05" db="EMBL/GenBank/DDBJ databases">
        <title>Complete genome sequence of Bradyrhizobium diazoefficiens XF4 isolated from soybean nodule.</title>
        <authorList>
            <person name="Noda R."/>
            <person name="Kakizaki K."/>
            <person name="Minamisawa K."/>
        </authorList>
    </citation>
    <scope>NUCLEOTIDE SEQUENCE</scope>
    <source>
        <strain evidence="2">XF4</strain>
    </source>
</reference>